<dbReference type="Gene3D" id="3.40.190.290">
    <property type="match status" value="1"/>
</dbReference>
<dbReference type="Pfam" id="PF00126">
    <property type="entry name" value="HTH_1"/>
    <property type="match status" value="1"/>
</dbReference>
<evidence type="ECO:0000313" key="6">
    <source>
        <dbReference type="EMBL" id="BCO29631.1"/>
    </source>
</evidence>
<dbReference type="EMBL" id="AP024238">
    <property type="protein sequence ID" value="BCO29631.1"/>
    <property type="molecule type" value="Genomic_DNA"/>
</dbReference>
<dbReference type="SUPFAM" id="SSF46785">
    <property type="entry name" value="Winged helix' DNA-binding domain"/>
    <property type="match status" value="1"/>
</dbReference>
<evidence type="ECO:0000313" key="7">
    <source>
        <dbReference type="Proteomes" id="UP000824366"/>
    </source>
</evidence>
<evidence type="ECO:0000256" key="4">
    <source>
        <dbReference type="ARBA" id="ARBA00023163"/>
    </source>
</evidence>
<dbReference type="InterPro" id="IPR005119">
    <property type="entry name" value="LysR_subst-bd"/>
</dbReference>
<dbReference type="InterPro" id="IPR058163">
    <property type="entry name" value="LysR-type_TF_proteobact-type"/>
</dbReference>
<accession>A0ABN6DFP4</accession>
<name>A0ABN6DFP4_9BURK</name>
<comment type="similarity">
    <text evidence="1">Belongs to the LysR transcriptional regulatory family.</text>
</comment>
<dbReference type="PROSITE" id="PS50931">
    <property type="entry name" value="HTH_LYSR"/>
    <property type="match status" value="1"/>
</dbReference>
<protein>
    <submittedName>
        <fullName evidence="6">HTH-type transcriptional regulator DmlR</fullName>
    </submittedName>
</protein>
<evidence type="ECO:0000259" key="5">
    <source>
        <dbReference type="PROSITE" id="PS50931"/>
    </source>
</evidence>
<dbReference type="RefSeq" id="WP_223905837.1">
    <property type="nucleotide sequence ID" value="NZ_AP024238.1"/>
</dbReference>
<keyword evidence="3" id="KW-0238">DNA-binding</keyword>
<gene>
    <name evidence="6" type="ORF">MIZ03_4554</name>
</gene>
<dbReference type="InterPro" id="IPR036388">
    <property type="entry name" value="WH-like_DNA-bd_sf"/>
</dbReference>
<evidence type="ECO:0000256" key="1">
    <source>
        <dbReference type="ARBA" id="ARBA00009437"/>
    </source>
</evidence>
<dbReference type="InterPro" id="IPR036390">
    <property type="entry name" value="WH_DNA-bd_sf"/>
</dbReference>
<keyword evidence="2" id="KW-0805">Transcription regulation</keyword>
<dbReference type="CDD" id="cd08422">
    <property type="entry name" value="PBP2_CrgA_like"/>
    <property type="match status" value="1"/>
</dbReference>
<dbReference type="Proteomes" id="UP000824366">
    <property type="component" value="Chromosome"/>
</dbReference>
<dbReference type="SUPFAM" id="SSF53850">
    <property type="entry name" value="Periplasmic binding protein-like II"/>
    <property type="match status" value="1"/>
</dbReference>
<reference evidence="6 7" key="1">
    <citation type="journal article" date="2021" name="Microbiol. Spectr.">
        <title>A Single Bacterium Capable of Oxidation and Reduction of Iron at Circumneutral pH.</title>
        <authorList>
            <person name="Kato S."/>
            <person name="Ohkuma M."/>
        </authorList>
    </citation>
    <scope>NUCLEOTIDE SEQUENCE [LARGE SCALE GENOMIC DNA]</scope>
    <source>
        <strain evidence="6 7">MIZ03</strain>
    </source>
</reference>
<dbReference type="Gene3D" id="1.10.10.10">
    <property type="entry name" value="Winged helix-like DNA-binding domain superfamily/Winged helix DNA-binding domain"/>
    <property type="match status" value="1"/>
</dbReference>
<proteinExistence type="inferred from homology"/>
<feature type="domain" description="HTH lysR-type" evidence="5">
    <location>
        <begin position="3"/>
        <end position="60"/>
    </location>
</feature>
<evidence type="ECO:0000256" key="2">
    <source>
        <dbReference type="ARBA" id="ARBA00023015"/>
    </source>
</evidence>
<dbReference type="PANTHER" id="PTHR30537:SF5">
    <property type="entry name" value="HTH-TYPE TRANSCRIPTIONAL ACTIVATOR TTDR-RELATED"/>
    <property type="match status" value="1"/>
</dbReference>
<dbReference type="Pfam" id="PF03466">
    <property type="entry name" value="LysR_substrate"/>
    <property type="match status" value="1"/>
</dbReference>
<sequence>MQLNLDDIALFTRIAELGSLSAAARERNVPVSQVTRSLARLEAAAKVRLLHRSTHGLSLTDEGDTFLNYGRQLLATSDELAGELTGKLSEPSGWVRISVSPVLAECVVAPSLCGLYQRYPQLHIDINADDRLADMARDGIDIAIRSGSISSDTLVARQIGTHGRTLYAAPSYLAAFGTPTHPDELQQHRLIASSASPTLNHWTMAQGQAQKELHIKGHTRTDNSALLLSLVLNGVGISRINDLFALPLVREGRLVPLLQNQFVSPRVPVYAVMLQERHRLPKIRACIDYWAQWLAQMTQEIGAGR</sequence>
<keyword evidence="4" id="KW-0804">Transcription</keyword>
<organism evidence="6 7">
    <name type="scientific">Rhodoferax lithotrophicus</name>
    <dbReference type="NCBI Taxonomy" id="2798804"/>
    <lineage>
        <taxon>Bacteria</taxon>
        <taxon>Pseudomonadati</taxon>
        <taxon>Pseudomonadota</taxon>
        <taxon>Betaproteobacteria</taxon>
        <taxon>Burkholderiales</taxon>
        <taxon>Comamonadaceae</taxon>
        <taxon>Rhodoferax</taxon>
    </lineage>
</organism>
<dbReference type="InterPro" id="IPR000847">
    <property type="entry name" value="LysR_HTH_N"/>
</dbReference>
<keyword evidence="7" id="KW-1185">Reference proteome</keyword>
<evidence type="ECO:0000256" key="3">
    <source>
        <dbReference type="ARBA" id="ARBA00023125"/>
    </source>
</evidence>
<dbReference type="PANTHER" id="PTHR30537">
    <property type="entry name" value="HTH-TYPE TRANSCRIPTIONAL REGULATOR"/>
    <property type="match status" value="1"/>
</dbReference>